<keyword evidence="6" id="KW-1185">Reference proteome</keyword>
<organism evidence="5 6">
    <name type="scientific">Legionella septentrionalis</name>
    <dbReference type="NCBI Taxonomy" id="2498109"/>
    <lineage>
        <taxon>Bacteria</taxon>
        <taxon>Pseudomonadati</taxon>
        <taxon>Pseudomonadota</taxon>
        <taxon>Gammaproteobacteria</taxon>
        <taxon>Legionellales</taxon>
        <taxon>Legionellaceae</taxon>
        <taxon>Legionella</taxon>
    </lineage>
</organism>
<dbReference type="InterPro" id="IPR002071">
    <property type="entry name" value="Thermonucl_AS"/>
</dbReference>
<dbReference type="GO" id="GO:0004519">
    <property type="term" value="F:endonuclease activity"/>
    <property type="evidence" value="ECO:0007669"/>
    <property type="project" value="UniProtKB-KW"/>
</dbReference>
<dbReference type="GO" id="GO:0016787">
    <property type="term" value="F:hydrolase activity"/>
    <property type="evidence" value="ECO:0007669"/>
    <property type="project" value="UniProtKB-KW"/>
</dbReference>
<evidence type="ECO:0000259" key="4">
    <source>
        <dbReference type="PROSITE" id="PS50830"/>
    </source>
</evidence>
<comment type="caution">
    <text evidence="5">The sequence shown here is derived from an EMBL/GenBank/DDBJ whole genome shotgun (WGS) entry which is preliminary data.</text>
</comment>
<dbReference type="PROSITE" id="PS01284">
    <property type="entry name" value="TNASE_2"/>
    <property type="match status" value="1"/>
</dbReference>
<dbReference type="GO" id="GO:0003676">
    <property type="term" value="F:nucleic acid binding"/>
    <property type="evidence" value="ECO:0007669"/>
    <property type="project" value="InterPro"/>
</dbReference>
<dbReference type="SUPFAM" id="SSF50199">
    <property type="entry name" value="Staphylococcal nuclease"/>
    <property type="match status" value="1"/>
</dbReference>
<dbReference type="PROSITE" id="PS01123">
    <property type="entry name" value="TNASE_1"/>
    <property type="match status" value="1"/>
</dbReference>
<evidence type="ECO:0000256" key="1">
    <source>
        <dbReference type="ARBA" id="ARBA00022722"/>
    </source>
</evidence>
<dbReference type="SMART" id="SM00318">
    <property type="entry name" value="SNc"/>
    <property type="match status" value="1"/>
</dbReference>
<evidence type="ECO:0000313" key="5">
    <source>
        <dbReference type="EMBL" id="RUQ78587.1"/>
    </source>
</evidence>
<sequence>MVLLLLIICFSVQAKTITGEVIKIADGDTLTILTNTKQQERIRLIEIDAPEKHQAFGNKSRQSLAALCFKQLVVIHYDNRDRYGRILGRVFCNGIDANKDQIRNGMAWVYVKYAKDNSLFAIEKEARNKKIGLWQDQNPIAPWIFRRKR</sequence>
<dbReference type="EMBL" id="RZGR01000071">
    <property type="protein sequence ID" value="RUQ78587.1"/>
    <property type="molecule type" value="Genomic_DNA"/>
</dbReference>
<keyword evidence="3" id="KW-0378">Hydrolase</keyword>
<proteinExistence type="predicted"/>
<keyword evidence="2" id="KW-0255">Endonuclease</keyword>
<evidence type="ECO:0000313" key="6">
    <source>
        <dbReference type="Proteomes" id="UP000288012"/>
    </source>
</evidence>
<dbReference type="AlphaFoldDB" id="A0A433JG64"/>
<feature type="domain" description="TNase-like" evidence="4">
    <location>
        <begin position="15"/>
        <end position="136"/>
    </location>
</feature>
<dbReference type="PANTHER" id="PTHR12302:SF3">
    <property type="entry name" value="SERINE_THREONINE-PROTEIN KINASE 31"/>
    <property type="match status" value="1"/>
</dbReference>
<dbReference type="PANTHER" id="PTHR12302">
    <property type="entry name" value="EBNA2 BINDING PROTEIN P100"/>
    <property type="match status" value="1"/>
</dbReference>
<dbReference type="Proteomes" id="UP000288012">
    <property type="component" value="Unassembled WGS sequence"/>
</dbReference>
<reference evidence="5 6" key="1">
    <citation type="submission" date="2018-12" db="EMBL/GenBank/DDBJ databases">
        <title>Legionella sp,whole genome shotgun sequence.</title>
        <authorList>
            <person name="Wu H."/>
        </authorList>
    </citation>
    <scope>NUCLEOTIDE SEQUENCE [LARGE SCALE GENOMIC DNA]</scope>
    <source>
        <strain evidence="6">km714</strain>
    </source>
</reference>
<name>A0A433JG64_9GAMM</name>
<evidence type="ECO:0000256" key="2">
    <source>
        <dbReference type="ARBA" id="ARBA00022759"/>
    </source>
</evidence>
<dbReference type="Pfam" id="PF00565">
    <property type="entry name" value="SNase"/>
    <property type="match status" value="1"/>
</dbReference>
<protein>
    <submittedName>
        <fullName evidence="5">Thermonuclease family protein</fullName>
    </submittedName>
</protein>
<evidence type="ECO:0000256" key="3">
    <source>
        <dbReference type="ARBA" id="ARBA00022801"/>
    </source>
</evidence>
<dbReference type="InterPro" id="IPR035437">
    <property type="entry name" value="SNase_OB-fold_sf"/>
</dbReference>
<dbReference type="Gene3D" id="2.40.50.90">
    <property type="match status" value="1"/>
</dbReference>
<dbReference type="PROSITE" id="PS50830">
    <property type="entry name" value="TNASE_3"/>
    <property type="match status" value="1"/>
</dbReference>
<gene>
    <name evidence="5" type="ORF">EKM59_11740</name>
</gene>
<keyword evidence="1" id="KW-0540">Nuclease</keyword>
<accession>A0A433JG64</accession>
<dbReference type="InterPro" id="IPR016071">
    <property type="entry name" value="Staphylococal_nuclease_OB-fold"/>
</dbReference>